<gene>
    <name evidence="5" type="ORF">PSH57_10730</name>
</gene>
<keyword evidence="1" id="KW-0602">Photosynthesis</keyword>
<evidence type="ECO:0000313" key="5">
    <source>
        <dbReference type="EMBL" id="WLH14746.1"/>
    </source>
</evidence>
<dbReference type="EMBL" id="CP117449">
    <property type="protein sequence ID" value="WLH14746.1"/>
    <property type="molecule type" value="Genomic_DNA"/>
</dbReference>
<dbReference type="InterPro" id="IPR015943">
    <property type="entry name" value="WD40/YVTN_repeat-like_dom_sf"/>
</dbReference>
<reference evidence="5 6" key="1">
    <citation type="submission" date="2023-02" db="EMBL/GenBank/DDBJ databases">
        <title>Evolution of Hrp T3SS in non-pathogenic Pseudomonas fluorescens.</title>
        <authorList>
            <person name="Liao K."/>
            <person name="Wei H."/>
            <person name="Gu Y."/>
        </authorList>
    </citation>
    <scope>NUCLEOTIDE SEQUENCE [LARGE SCALE GENOMIC DNA]</scope>
    <source>
        <strain evidence="5 6">FP205</strain>
    </source>
</reference>
<keyword evidence="2" id="KW-0604">Photosystem II</keyword>
<feature type="signal peptide" evidence="3">
    <location>
        <begin position="1"/>
        <end position="30"/>
    </location>
</feature>
<keyword evidence="6" id="KW-1185">Reference proteome</keyword>
<feature type="domain" description="Photosynthesis system II assembly factor Ycf48/Hcf136-like" evidence="4">
    <location>
        <begin position="65"/>
        <end position="123"/>
    </location>
</feature>
<evidence type="ECO:0000256" key="2">
    <source>
        <dbReference type="ARBA" id="ARBA00023276"/>
    </source>
</evidence>
<name>A0ABY9GGX0_9PSED</name>
<dbReference type="Proteomes" id="UP001230339">
    <property type="component" value="Chromosome"/>
</dbReference>
<protein>
    <submittedName>
        <fullName evidence="5">YCF48-related protein</fullName>
    </submittedName>
</protein>
<feature type="domain" description="Photosynthesis system II assembly factor Ycf48/Hcf136-like" evidence="4">
    <location>
        <begin position="168"/>
        <end position="289"/>
    </location>
</feature>
<proteinExistence type="predicted"/>
<evidence type="ECO:0000259" key="4">
    <source>
        <dbReference type="Pfam" id="PF14870"/>
    </source>
</evidence>
<accession>A0ABY9GGX0</accession>
<dbReference type="RefSeq" id="WP_305389421.1">
    <property type="nucleotide sequence ID" value="NZ_CP117426.1"/>
</dbReference>
<dbReference type="Gene3D" id="2.130.10.10">
    <property type="entry name" value="YVTN repeat-like/Quinoprotein amine dehydrogenase"/>
    <property type="match status" value="1"/>
</dbReference>
<dbReference type="InterPro" id="IPR036278">
    <property type="entry name" value="Sialidase_sf"/>
</dbReference>
<sequence length="377" mass="39892">MIHCFNSKALLTSGLLCGLLALALVPDISAAELPDVLAQPSVITPQAGHAVLLDITRAGKRMVAVGERGVVLLSDDNGINWRQVQVPVSTTLTAVQFVDLQNGWAVGHSGVVLHTLDAGQSWTLQLDGRRAALLEMEAAQKAVEMPGATDQMQRRLLAARQLVADGADKPFLALSFSDARHGIVVGAYGLAMRTEDGGKSWHSWMGHIPNPQSLHLYALAGSGQAFYIAGEQGLLLRSLDSGRHFERLDGPYDGTYFSLAIQDDGALLMGGLRGKAFRSRDHGDTFEALTNPVPVSLGSATRVGQQTLWVNQAGSVLRGADDSLVLQHLSMPEGLHWVDVASAPDGSLVGVGFTGSSRASMPEVNALSTIPAQAALE</sequence>
<organism evidence="5 6">
    <name type="scientific">Pseudomonas hefeiensis</name>
    <dbReference type="NCBI Taxonomy" id="2738125"/>
    <lineage>
        <taxon>Bacteria</taxon>
        <taxon>Pseudomonadati</taxon>
        <taxon>Pseudomonadota</taxon>
        <taxon>Gammaproteobacteria</taxon>
        <taxon>Pseudomonadales</taxon>
        <taxon>Pseudomonadaceae</taxon>
        <taxon>Pseudomonas</taxon>
    </lineage>
</organism>
<dbReference type="PANTHER" id="PTHR47199:SF2">
    <property type="entry name" value="PHOTOSYSTEM II STABILITY_ASSEMBLY FACTOR HCF136, CHLOROPLASTIC"/>
    <property type="match status" value="1"/>
</dbReference>
<keyword evidence="3" id="KW-0732">Signal</keyword>
<evidence type="ECO:0000256" key="3">
    <source>
        <dbReference type="SAM" id="SignalP"/>
    </source>
</evidence>
<feature type="chain" id="PRO_5045230052" evidence="3">
    <location>
        <begin position="31"/>
        <end position="377"/>
    </location>
</feature>
<dbReference type="Pfam" id="PF14870">
    <property type="entry name" value="PSII_BNR"/>
    <property type="match status" value="2"/>
</dbReference>
<dbReference type="InterPro" id="IPR028203">
    <property type="entry name" value="PSII_CF48-like_dom"/>
</dbReference>
<evidence type="ECO:0000256" key="1">
    <source>
        <dbReference type="ARBA" id="ARBA00022531"/>
    </source>
</evidence>
<dbReference type="PANTHER" id="PTHR47199">
    <property type="entry name" value="PHOTOSYSTEM II STABILITY/ASSEMBLY FACTOR HCF136, CHLOROPLASTIC"/>
    <property type="match status" value="1"/>
</dbReference>
<dbReference type="SUPFAM" id="SSF50939">
    <property type="entry name" value="Sialidases"/>
    <property type="match status" value="1"/>
</dbReference>
<evidence type="ECO:0000313" key="6">
    <source>
        <dbReference type="Proteomes" id="UP001230339"/>
    </source>
</evidence>